<evidence type="ECO:0000313" key="2">
    <source>
        <dbReference type="EMBL" id="MBL7255813.1"/>
    </source>
</evidence>
<feature type="transmembrane region" description="Helical" evidence="1">
    <location>
        <begin position="18"/>
        <end position="38"/>
    </location>
</feature>
<keyword evidence="3" id="KW-1185">Reference proteome</keyword>
<organism evidence="2 3">
    <name type="scientific">Paractinoplanes lichenicola</name>
    <dbReference type="NCBI Taxonomy" id="2802976"/>
    <lineage>
        <taxon>Bacteria</taxon>
        <taxon>Bacillati</taxon>
        <taxon>Actinomycetota</taxon>
        <taxon>Actinomycetes</taxon>
        <taxon>Micromonosporales</taxon>
        <taxon>Micromonosporaceae</taxon>
        <taxon>Paractinoplanes</taxon>
    </lineage>
</organism>
<sequence length="107" mass="10963">MGANSATATIQPVTALRWYGGLALVIFGILPTVMIALLVNAGRTPSSVGYLLLVGIPLVGAAAVFLVRGLVEKDPEQAARRLHLSMALVAGADLVLLGGNALLRMGS</sequence>
<keyword evidence="1" id="KW-1133">Transmembrane helix</keyword>
<proteinExistence type="predicted"/>
<comment type="caution">
    <text evidence="2">The sequence shown here is derived from an EMBL/GenBank/DDBJ whole genome shotgun (WGS) entry which is preliminary data.</text>
</comment>
<accession>A0ABS1VMC5</accession>
<keyword evidence="1" id="KW-0812">Transmembrane</keyword>
<feature type="transmembrane region" description="Helical" evidence="1">
    <location>
        <begin position="83"/>
        <end position="103"/>
    </location>
</feature>
<evidence type="ECO:0000256" key="1">
    <source>
        <dbReference type="SAM" id="Phobius"/>
    </source>
</evidence>
<name>A0ABS1VMC5_9ACTN</name>
<gene>
    <name evidence="2" type="ORF">JKJ07_16035</name>
</gene>
<reference evidence="2 3" key="1">
    <citation type="submission" date="2021-01" db="EMBL/GenBank/DDBJ databases">
        <title>Actinoplanes sp. nov. LDG1-01 isolated from lichen.</title>
        <authorList>
            <person name="Saeng-In P."/>
            <person name="Phongsopitanun W."/>
            <person name="Kanchanasin P."/>
            <person name="Yuki M."/>
            <person name="Kudo T."/>
            <person name="Ohkuma M."/>
            <person name="Tanasupawat S."/>
        </authorList>
    </citation>
    <scope>NUCLEOTIDE SEQUENCE [LARGE SCALE GENOMIC DNA]</scope>
    <source>
        <strain evidence="2 3">LDG1-01</strain>
    </source>
</reference>
<protein>
    <recommendedName>
        <fullName evidence="4">DUF2231 domain-containing protein</fullName>
    </recommendedName>
</protein>
<dbReference type="Proteomes" id="UP000598996">
    <property type="component" value="Unassembled WGS sequence"/>
</dbReference>
<evidence type="ECO:0000313" key="3">
    <source>
        <dbReference type="Proteomes" id="UP000598996"/>
    </source>
</evidence>
<dbReference type="EMBL" id="JAENHO010000004">
    <property type="protein sequence ID" value="MBL7255813.1"/>
    <property type="molecule type" value="Genomic_DNA"/>
</dbReference>
<feature type="transmembrane region" description="Helical" evidence="1">
    <location>
        <begin position="50"/>
        <end position="71"/>
    </location>
</feature>
<evidence type="ECO:0008006" key="4">
    <source>
        <dbReference type="Google" id="ProtNLM"/>
    </source>
</evidence>
<keyword evidence="1" id="KW-0472">Membrane</keyword>